<gene>
    <name evidence="1" type="ORF">Nepgr_020210</name>
</gene>
<dbReference type="EMBL" id="BSYO01000019">
    <property type="protein sequence ID" value="GMH18369.1"/>
    <property type="molecule type" value="Genomic_DNA"/>
</dbReference>
<evidence type="ECO:0000313" key="1">
    <source>
        <dbReference type="EMBL" id="GMH18369.1"/>
    </source>
</evidence>
<comment type="caution">
    <text evidence="1">The sequence shown here is derived from an EMBL/GenBank/DDBJ whole genome shotgun (WGS) entry which is preliminary data.</text>
</comment>
<protein>
    <submittedName>
        <fullName evidence="1">Uncharacterized protein</fullName>
    </submittedName>
</protein>
<name>A0AAD3SWJ3_NEPGR</name>
<evidence type="ECO:0000313" key="2">
    <source>
        <dbReference type="Proteomes" id="UP001279734"/>
    </source>
</evidence>
<accession>A0AAD3SWJ3</accession>
<organism evidence="1 2">
    <name type="scientific">Nepenthes gracilis</name>
    <name type="common">Slender pitcher plant</name>
    <dbReference type="NCBI Taxonomy" id="150966"/>
    <lineage>
        <taxon>Eukaryota</taxon>
        <taxon>Viridiplantae</taxon>
        <taxon>Streptophyta</taxon>
        <taxon>Embryophyta</taxon>
        <taxon>Tracheophyta</taxon>
        <taxon>Spermatophyta</taxon>
        <taxon>Magnoliopsida</taxon>
        <taxon>eudicotyledons</taxon>
        <taxon>Gunneridae</taxon>
        <taxon>Pentapetalae</taxon>
        <taxon>Caryophyllales</taxon>
        <taxon>Nepenthaceae</taxon>
        <taxon>Nepenthes</taxon>
    </lineage>
</organism>
<sequence>MLPKHRNRTLRLGCESSQLRHSCLAPSSLPPSPSTFSPISGPMQKIGGVRPPGTHSPFRHLDSEIQHVLIDLGFPIEHGHGHVIGRNRRHAGDIDVDIHILDALHGGPIDGGKVEGGGKGAGADREVVESGDSKLHGDLMGGGVKEVDDKCFNVGIFGDVLKSLLEVGVVEAGAVKDSDGRWEMRRRGERGVGR</sequence>
<keyword evidence="2" id="KW-1185">Reference proteome</keyword>
<proteinExistence type="predicted"/>
<dbReference type="AlphaFoldDB" id="A0AAD3SWJ3"/>
<dbReference type="Proteomes" id="UP001279734">
    <property type="component" value="Unassembled WGS sequence"/>
</dbReference>
<reference evidence="1" key="1">
    <citation type="submission" date="2023-05" db="EMBL/GenBank/DDBJ databases">
        <title>Nepenthes gracilis genome sequencing.</title>
        <authorList>
            <person name="Fukushima K."/>
        </authorList>
    </citation>
    <scope>NUCLEOTIDE SEQUENCE</scope>
    <source>
        <strain evidence="1">SING2019-196</strain>
    </source>
</reference>